<gene>
    <name evidence="2" type="ORF">QWZ18_17580</name>
</gene>
<dbReference type="EMBL" id="JAUFPT010000058">
    <property type="protein sequence ID" value="MDN3572429.1"/>
    <property type="molecule type" value="Genomic_DNA"/>
</dbReference>
<dbReference type="RefSeq" id="WP_238284997.1">
    <property type="nucleotide sequence ID" value="NZ_BPQS01000002.1"/>
</dbReference>
<evidence type="ECO:0008006" key="4">
    <source>
        <dbReference type="Google" id="ProtNLM"/>
    </source>
</evidence>
<protein>
    <recommendedName>
        <fullName evidence="4">DUF2380 domain-containing protein</fullName>
    </recommendedName>
</protein>
<proteinExistence type="predicted"/>
<evidence type="ECO:0000313" key="3">
    <source>
        <dbReference type="Proteomes" id="UP001244297"/>
    </source>
</evidence>
<comment type="caution">
    <text evidence="2">The sequence shown here is derived from an EMBL/GenBank/DDBJ whole genome shotgun (WGS) entry which is preliminary data.</text>
</comment>
<sequence length="165" mass="17390">MRGFLVILCCLWAQSGLAQGFAIRDLTSIAEQARRAFGAGSSARAEPRRLALTCPACDGAPTVDLQLGRLNDGTEERVRSGKTSLGALESICLKRNPDCRLSGISAGPAIGWISVYPVERGGGATAVFLRDGDLLSIEAHAANRETAADAVQRLAQAIMPRVVGR</sequence>
<name>A0ABT8ASV7_9HYPH</name>
<keyword evidence="3" id="KW-1185">Reference proteome</keyword>
<evidence type="ECO:0000313" key="2">
    <source>
        <dbReference type="EMBL" id="MDN3572429.1"/>
    </source>
</evidence>
<feature type="chain" id="PRO_5045762086" description="DUF2380 domain-containing protein" evidence="1">
    <location>
        <begin position="19"/>
        <end position="165"/>
    </location>
</feature>
<feature type="signal peptide" evidence="1">
    <location>
        <begin position="1"/>
        <end position="18"/>
    </location>
</feature>
<dbReference type="Proteomes" id="UP001244297">
    <property type="component" value="Unassembled WGS sequence"/>
</dbReference>
<organism evidence="2 3">
    <name type="scientific">Methylobacterium longum</name>
    <dbReference type="NCBI Taxonomy" id="767694"/>
    <lineage>
        <taxon>Bacteria</taxon>
        <taxon>Pseudomonadati</taxon>
        <taxon>Pseudomonadota</taxon>
        <taxon>Alphaproteobacteria</taxon>
        <taxon>Hyphomicrobiales</taxon>
        <taxon>Methylobacteriaceae</taxon>
        <taxon>Methylobacterium</taxon>
    </lineage>
</organism>
<accession>A0ABT8ASV7</accession>
<keyword evidence="1" id="KW-0732">Signal</keyword>
<reference evidence="3" key="1">
    <citation type="journal article" date="2019" name="Int. J. Syst. Evol. Microbiol.">
        <title>The Global Catalogue of Microorganisms (GCM) 10K type strain sequencing project: providing services to taxonomists for standard genome sequencing and annotation.</title>
        <authorList>
            <consortium name="The Broad Institute Genomics Platform"/>
            <consortium name="The Broad Institute Genome Sequencing Center for Infectious Disease"/>
            <person name="Wu L."/>
            <person name="Ma J."/>
        </authorList>
    </citation>
    <scope>NUCLEOTIDE SEQUENCE [LARGE SCALE GENOMIC DNA]</scope>
    <source>
        <strain evidence="3">CECT 7806</strain>
    </source>
</reference>
<evidence type="ECO:0000256" key="1">
    <source>
        <dbReference type="SAM" id="SignalP"/>
    </source>
</evidence>